<gene>
    <name evidence="2" type="ORF">X797_007714</name>
</gene>
<dbReference type="AlphaFoldDB" id="A0A014N1B6"/>
<evidence type="ECO:0000259" key="1">
    <source>
        <dbReference type="Pfam" id="PF14295"/>
    </source>
</evidence>
<dbReference type="Proteomes" id="UP000030151">
    <property type="component" value="Unassembled WGS sequence"/>
</dbReference>
<name>A0A014N1B6_9HYPO</name>
<sequence length="175" mass="19597">MVCGAQLSPWERADDYYHVENNTSSQTCYRGCQDDQRCASFTTSAFSDQQSDGHICYRFSNSITAFKTEKDVEKPFLIYDKNCAAPLQICGFPGVNADNGPNDYYRVIRDTAPKACHEACKNDQECASFVTFGASPLKSGGPVCYLYKRLAETFRVRNDQRDLFFVHDKGCAATA</sequence>
<evidence type="ECO:0000313" key="2">
    <source>
        <dbReference type="EMBL" id="EXU99284.1"/>
    </source>
</evidence>
<accession>A0A014N1B6</accession>
<reference evidence="2 3" key="1">
    <citation type="submission" date="2014-02" db="EMBL/GenBank/DDBJ databases">
        <title>The genome sequence of the entomopathogenic fungus Metarhizium robertsii ARSEF 2575.</title>
        <authorList>
            <person name="Giuliano Garisto Donzelli B."/>
            <person name="Roe B.A."/>
            <person name="Macmil S.L."/>
            <person name="Krasnoff S.B."/>
            <person name="Gibson D.M."/>
        </authorList>
    </citation>
    <scope>NUCLEOTIDE SEQUENCE [LARGE SCALE GENOMIC DNA]</scope>
    <source>
        <strain evidence="2 3">ARSEF 2575</strain>
    </source>
</reference>
<dbReference type="InterPro" id="IPR003609">
    <property type="entry name" value="Pan_app"/>
</dbReference>
<proteinExistence type="predicted"/>
<dbReference type="EMBL" id="JELW01000020">
    <property type="protein sequence ID" value="EXU99284.1"/>
    <property type="molecule type" value="Genomic_DNA"/>
</dbReference>
<evidence type="ECO:0000313" key="3">
    <source>
        <dbReference type="Proteomes" id="UP000030151"/>
    </source>
</evidence>
<feature type="domain" description="Apple" evidence="1">
    <location>
        <begin position="102"/>
        <end position="146"/>
    </location>
</feature>
<dbReference type="Pfam" id="PF14295">
    <property type="entry name" value="PAN_4"/>
    <property type="match status" value="2"/>
</dbReference>
<protein>
    <recommendedName>
        <fullName evidence="1">Apple domain-containing protein</fullName>
    </recommendedName>
</protein>
<dbReference type="HOGENOM" id="CLU_1518222_0_0_1"/>
<comment type="caution">
    <text evidence="2">The sequence shown here is derived from an EMBL/GenBank/DDBJ whole genome shotgun (WGS) entry which is preliminary data.</text>
</comment>
<feature type="domain" description="Apple" evidence="1">
    <location>
        <begin position="14"/>
        <end position="44"/>
    </location>
</feature>
<organism evidence="2 3">
    <name type="scientific">Metarhizium robertsii</name>
    <dbReference type="NCBI Taxonomy" id="568076"/>
    <lineage>
        <taxon>Eukaryota</taxon>
        <taxon>Fungi</taxon>
        <taxon>Dikarya</taxon>
        <taxon>Ascomycota</taxon>
        <taxon>Pezizomycotina</taxon>
        <taxon>Sordariomycetes</taxon>
        <taxon>Hypocreomycetidae</taxon>
        <taxon>Hypocreales</taxon>
        <taxon>Clavicipitaceae</taxon>
        <taxon>Metarhizium</taxon>
    </lineage>
</organism>